<keyword evidence="2" id="KW-1185">Reference proteome</keyword>
<dbReference type="GO" id="GO:0016301">
    <property type="term" value="F:kinase activity"/>
    <property type="evidence" value="ECO:0007669"/>
    <property type="project" value="UniProtKB-KW"/>
</dbReference>
<protein>
    <submittedName>
        <fullName evidence="1">Leucine-rich repeat receptor-like protein kinase TDR</fullName>
    </submittedName>
</protein>
<organism evidence="1 2">
    <name type="scientific">Artemisia annua</name>
    <name type="common">Sweet wormwood</name>
    <dbReference type="NCBI Taxonomy" id="35608"/>
    <lineage>
        <taxon>Eukaryota</taxon>
        <taxon>Viridiplantae</taxon>
        <taxon>Streptophyta</taxon>
        <taxon>Embryophyta</taxon>
        <taxon>Tracheophyta</taxon>
        <taxon>Spermatophyta</taxon>
        <taxon>Magnoliopsida</taxon>
        <taxon>eudicotyledons</taxon>
        <taxon>Gunneridae</taxon>
        <taxon>Pentapetalae</taxon>
        <taxon>asterids</taxon>
        <taxon>campanulids</taxon>
        <taxon>Asterales</taxon>
        <taxon>Asteraceae</taxon>
        <taxon>Asteroideae</taxon>
        <taxon>Anthemideae</taxon>
        <taxon>Artemisiinae</taxon>
        <taxon>Artemisia</taxon>
    </lineage>
</organism>
<evidence type="ECO:0000313" key="1">
    <source>
        <dbReference type="EMBL" id="PWA75619.1"/>
    </source>
</evidence>
<comment type="caution">
    <text evidence="1">The sequence shown here is derived from an EMBL/GenBank/DDBJ whole genome shotgun (WGS) entry which is preliminary data.</text>
</comment>
<gene>
    <name evidence="1" type="ORF">CTI12_AA241350</name>
</gene>
<dbReference type="AlphaFoldDB" id="A0A2U1NQ32"/>
<proteinExistence type="predicted"/>
<keyword evidence="1" id="KW-0808">Transferase</keyword>
<accession>A0A2U1NQ32</accession>
<evidence type="ECO:0000313" key="2">
    <source>
        <dbReference type="Proteomes" id="UP000245207"/>
    </source>
</evidence>
<keyword evidence="1" id="KW-0418">Kinase</keyword>
<keyword evidence="1" id="KW-0675">Receptor</keyword>
<dbReference type="SUPFAM" id="SSF56112">
    <property type="entry name" value="Protein kinase-like (PK-like)"/>
    <property type="match status" value="1"/>
</dbReference>
<dbReference type="EMBL" id="PKPP01002382">
    <property type="protein sequence ID" value="PWA75619.1"/>
    <property type="molecule type" value="Genomic_DNA"/>
</dbReference>
<dbReference type="STRING" id="35608.A0A2U1NQ32"/>
<name>A0A2U1NQ32_ARTAN</name>
<dbReference type="InterPro" id="IPR011009">
    <property type="entry name" value="Kinase-like_dom_sf"/>
</dbReference>
<sequence>MARKRHGDVGGIMSLHHQIIFHCFHSSKRRKNQLYILLQLLQMEIRVAGSNLQSAHNSITILTLWMRVIDIVTRLIDDEMEARVADFGVATLMQWDESMSVIAGFYGYIALGYSFLYEEEVIAEPINMLGGRWFSYHDGGTKSP</sequence>
<dbReference type="Proteomes" id="UP000245207">
    <property type="component" value="Unassembled WGS sequence"/>
</dbReference>
<reference evidence="1 2" key="1">
    <citation type="journal article" date="2018" name="Mol. Plant">
        <title>The genome of Artemisia annua provides insight into the evolution of Asteraceae family and artemisinin biosynthesis.</title>
        <authorList>
            <person name="Shen Q."/>
            <person name="Zhang L."/>
            <person name="Liao Z."/>
            <person name="Wang S."/>
            <person name="Yan T."/>
            <person name="Shi P."/>
            <person name="Liu M."/>
            <person name="Fu X."/>
            <person name="Pan Q."/>
            <person name="Wang Y."/>
            <person name="Lv Z."/>
            <person name="Lu X."/>
            <person name="Zhang F."/>
            <person name="Jiang W."/>
            <person name="Ma Y."/>
            <person name="Chen M."/>
            <person name="Hao X."/>
            <person name="Li L."/>
            <person name="Tang Y."/>
            <person name="Lv G."/>
            <person name="Zhou Y."/>
            <person name="Sun X."/>
            <person name="Brodelius P.E."/>
            <person name="Rose J.K.C."/>
            <person name="Tang K."/>
        </authorList>
    </citation>
    <scope>NUCLEOTIDE SEQUENCE [LARGE SCALE GENOMIC DNA]</scope>
    <source>
        <strain evidence="2">cv. Huhao1</strain>
        <tissue evidence="1">Leaf</tissue>
    </source>
</reference>